<dbReference type="Proteomes" id="UP000825935">
    <property type="component" value="Chromosome 39"/>
</dbReference>
<reference evidence="2" key="1">
    <citation type="submission" date="2021-08" db="EMBL/GenBank/DDBJ databases">
        <title>WGS assembly of Ceratopteris richardii.</title>
        <authorList>
            <person name="Marchant D.B."/>
            <person name="Chen G."/>
            <person name="Jenkins J."/>
            <person name="Shu S."/>
            <person name="Leebens-Mack J."/>
            <person name="Grimwood J."/>
            <person name="Schmutz J."/>
            <person name="Soltis P."/>
            <person name="Soltis D."/>
            <person name="Chen Z.-H."/>
        </authorList>
    </citation>
    <scope>NUCLEOTIDE SEQUENCE</scope>
    <source>
        <strain evidence="2">Whitten #5841</strain>
        <tissue evidence="2">Leaf</tissue>
    </source>
</reference>
<accession>A0A8T2PZ44</accession>
<feature type="compositionally biased region" description="Basic and acidic residues" evidence="1">
    <location>
        <begin position="260"/>
        <end position="270"/>
    </location>
</feature>
<organism evidence="2 3">
    <name type="scientific">Ceratopteris richardii</name>
    <name type="common">Triangle waterfern</name>
    <dbReference type="NCBI Taxonomy" id="49495"/>
    <lineage>
        <taxon>Eukaryota</taxon>
        <taxon>Viridiplantae</taxon>
        <taxon>Streptophyta</taxon>
        <taxon>Embryophyta</taxon>
        <taxon>Tracheophyta</taxon>
        <taxon>Polypodiopsida</taxon>
        <taxon>Polypodiidae</taxon>
        <taxon>Polypodiales</taxon>
        <taxon>Pteridineae</taxon>
        <taxon>Pteridaceae</taxon>
        <taxon>Parkerioideae</taxon>
        <taxon>Ceratopteris</taxon>
    </lineage>
</organism>
<keyword evidence="3" id="KW-1185">Reference proteome</keyword>
<evidence type="ECO:0000256" key="1">
    <source>
        <dbReference type="SAM" id="MobiDB-lite"/>
    </source>
</evidence>
<gene>
    <name evidence="2" type="ORF">KP509_39G016500</name>
</gene>
<name>A0A8T2PZ44_CERRI</name>
<comment type="caution">
    <text evidence="2">The sequence shown here is derived from an EMBL/GenBank/DDBJ whole genome shotgun (WGS) entry which is preliminary data.</text>
</comment>
<protein>
    <submittedName>
        <fullName evidence="2">Uncharacterized protein</fullName>
    </submittedName>
</protein>
<feature type="compositionally biased region" description="Polar residues" evidence="1">
    <location>
        <begin position="30"/>
        <end position="41"/>
    </location>
</feature>
<sequence>MGACSGKPRAEGFDSENESIKDENSKEVASVQNGSTYTMQNNQDHALGDLLKTDIKEINLNQTATIRDGYMKFDEPASAVTRETVVNIKGGDSRFDGKVLSTSRMEENAAFLKGPSPRRTEFPAADNAAELLKLCEKSRKEECSGLNFLISTFENTETPDRKDSQRDHYSLSGSMHSIHGLFSGNSTESIAIAPSIENITYCNGCYCVPAATRVNHGGNILNGLENVDIQERSNNIVQCKEQNPTDSLYTISVSKECSTKIHTDSNEPKHPNTQVDVSRSSSSESAANELIESSKPDATDYAKSYTAGRPPRLLQKLLAIDPVQHIRNKSDIMSDIDLMLEKLASEFERQEKLSSITL</sequence>
<feature type="compositionally biased region" description="Low complexity" evidence="1">
    <location>
        <begin position="278"/>
        <end position="291"/>
    </location>
</feature>
<feature type="compositionally biased region" description="Basic and acidic residues" evidence="1">
    <location>
        <begin position="8"/>
        <end position="26"/>
    </location>
</feature>
<feature type="region of interest" description="Disordered" evidence="1">
    <location>
        <begin position="1"/>
        <end position="41"/>
    </location>
</feature>
<dbReference type="EMBL" id="CM035444">
    <property type="protein sequence ID" value="KAH7276656.1"/>
    <property type="molecule type" value="Genomic_DNA"/>
</dbReference>
<feature type="region of interest" description="Disordered" evidence="1">
    <location>
        <begin position="260"/>
        <end position="306"/>
    </location>
</feature>
<evidence type="ECO:0000313" key="2">
    <source>
        <dbReference type="EMBL" id="KAH7276656.1"/>
    </source>
</evidence>
<proteinExistence type="predicted"/>
<evidence type="ECO:0000313" key="3">
    <source>
        <dbReference type="Proteomes" id="UP000825935"/>
    </source>
</evidence>
<dbReference type="AlphaFoldDB" id="A0A8T2PZ44"/>